<keyword evidence="5 9" id="KW-0240">DNA-directed RNA polymerase</keyword>
<dbReference type="InterPro" id="IPR036390">
    <property type="entry name" value="WH_DNA-bd_sf"/>
</dbReference>
<dbReference type="GO" id="GO:0005666">
    <property type="term" value="C:RNA polymerase III complex"/>
    <property type="evidence" value="ECO:0007669"/>
    <property type="project" value="UniProtKB-UniRule"/>
</dbReference>
<keyword evidence="15" id="KW-1185">Reference proteome</keyword>
<comment type="caution">
    <text evidence="14">The sequence shown here is derived from an EMBL/GenBank/DDBJ whole genome shotgun (WGS) entry which is preliminary data.</text>
</comment>
<evidence type="ECO:0000256" key="5">
    <source>
        <dbReference type="ARBA" id="ARBA00022478"/>
    </source>
</evidence>
<feature type="region of interest" description="Disordered" evidence="10">
    <location>
        <begin position="197"/>
        <end position="224"/>
    </location>
</feature>
<evidence type="ECO:0000256" key="7">
    <source>
        <dbReference type="ARBA" id="ARBA00023242"/>
    </source>
</evidence>
<name>A0A9P6CY11_9AGAR</name>
<dbReference type="Gene3D" id="1.10.10.10">
    <property type="entry name" value="Winged helix-like DNA-binding domain superfamily/Winged helix DNA-binding domain"/>
    <property type="match status" value="4"/>
</dbReference>
<dbReference type="EMBL" id="MU155141">
    <property type="protein sequence ID" value="KAF9484716.1"/>
    <property type="molecule type" value="Genomic_DNA"/>
</dbReference>
<evidence type="ECO:0000259" key="13">
    <source>
        <dbReference type="Pfam" id="PF22536"/>
    </source>
</evidence>
<dbReference type="PANTHER" id="PTHR12949">
    <property type="entry name" value="RNA POLYMERASE III DNA DIRECTED -RELATED"/>
    <property type="match status" value="1"/>
</dbReference>
<comment type="subunit">
    <text evidence="3 9">Component of the RNA polymerase III (Pol III) complex consisting of 17 subunits.</text>
</comment>
<keyword evidence="7 9" id="KW-0539">Nucleus</keyword>
<evidence type="ECO:0000256" key="6">
    <source>
        <dbReference type="ARBA" id="ARBA00023163"/>
    </source>
</evidence>
<evidence type="ECO:0000256" key="9">
    <source>
        <dbReference type="RuleBase" id="RU367076"/>
    </source>
</evidence>
<dbReference type="GO" id="GO:0006351">
    <property type="term" value="P:DNA-templated transcription"/>
    <property type="evidence" value="ECO:0007669"/>
    <property type="project" value="InterPro"/>
</dbReference>
<dbReference type="AlphaFoldDB" id="A0A9P6CY11"/>
<comment type="function">
    <text evidence="8 9">DNA-dependent RNA polymerase catalyzes the transcription of DNA into RNA using the four ribonucleoside triphosphates as substrates. Specific core component of RNA polymerase III which synthesizes small RNAs, such as 5S rRNA and tRNAs.</text>
</comment>
<evidence type="ECO:0000313" key="14">
    <source>
        <dbReference type="EMBL" id="KAF9484716.1"/>
    </source>
</evidence>
<dbReference type="Proteomes" id="UP000807469">
    <property type="component" value="Unassembled WGS sequence"/>
</dbReference>
<dbReference type="PANTHER" id="PTHR12949:SF0">
    <property type="entry name" value="DNA-DIRECTED RNA POLYMERASE III SUBUNIT RPC3"/>
    <property type="match status" value="1"/>
</dbReference>
<dbReference type="InterPro" id="IPR008806">
    <property type="entry name" value="RNA_pol_III_Rpc82_C"/>
</dbReference>
<feature type="domain" description="DNA-directed RNA polymerase III subunit RPC3 winged-helix" evidence="13">
    <location>
        <begin position="369"/>
        <end position="444"/>
    </location>
</feature>
<evidence type="ECO:0000256" key="8">
    <source>
        <dbReference type="ARBA" id="ARBA00025127"/>
    </source>
</evidence>
<comment type="subcellular location">
    <subcellularLocation>
        <location evidence="1 9">Nucleus</location>
    </subcellularLocation>
</comment>
<sequence>MAENHTRRLCVEIIHSHFGPLTARLASVLLTRGRLALLPLIRLSQLKPRTARAAILILVQHNVLWHTRGQDNVEMFEFNVDECLLRMRFGKFVWLAEQKFGQQAADIIQLILDHGKLRPPEIISVLSRCDPKTTSQYTQMLMKLVSGSYLKPSTILSHLSPRDKIIQYEAEEKHKIVGFPTAKELREAKEVAQARLKREEEEAEQVGLKRKAKDQSGSKTSRRKTAEDVVINDAVYFKVNYERFGIHIRNAVIETAARDKFNEGAAIVMRAAMKATEITQLTLSESRSVPTSISNIAMKVPDDANLAAGLVYSTKKVANITCIKDYLGMLSSADNPTPEGRASSFLSYSTSKVQVEFEMIARRLRQNVVESVAQDKHGAEGLRILRLLSHSGKVDEKQISKGVLMAPKDVRPLLVALSADSLISTQEVPKSADRNPARTFYLWYADFNKAYAKILGDIYKTLYNIMSRRRAESEAHDVAAVLDKRQRTDVSQDESLLTRLERELLKDWELKQEKLAVLEMRVEEIIFLLKDLAPLCVNDD</sequence>
<feature type="domain" description="RNA polymerase III Rpc82 C -terminal" evidence="11">
    <location>
        <begin position="140"/>
        <end position="316"/>
    </location>
</feature>
<reference evidence="14" key="1">
    <citation type="submission" date="2020-11" db="EMBL/GenBank/DDBJ databases">
        <authorList>
            <consortium name="DOE Joint Genome Institute"/>
            <person name="Ahrendt S."/>
            <person name="Riley R."/>
            <person name="Andreopoulos W."/>
            <person name="Labutti K."/>
            <person name="Pangilinan J."/>
            <person name="Ruiz-Duenas F.J."/>
            <person name="Barrasa J.M."/>
            <person name="Sanchez-Garcia M."/>
            <person name="Camarero S."/>
            <person name="Miyauchi S."/>
            <person name="Serrano A."/>
            <person name="Linde D."/>
            <person name="Babiker R."/>
            <person name="Drula E."/>
            <person name="Ayuso-Fernandez I."/>
            <person name="Pacheco R."/>
            <person name="Padilla G."/>
            <person name="Ferreira P."/>
            <person name="Barriuso J."/>
            <person name="Kellner H."/>
            <person name="Castanera R."/>
            <person name="Alfaro M."/>
            <person name="Ramirez L."/>
            <person name="Pisabarro A.G."/>
            <person name="Kuo A."/>
            <person name="Tritt A."/>
            <person name="Lipzen A."/>
            <person name="He G."/>
            <person name="Yan M."/>
            <person name="Ng V."/>
            <person name="Cullen D."/>
            <person name="Martin F."/>
            <person name="Rosso M.-N."/>
            <person name="Henrissat B."/>
            <person name="Hibbett D."/>
            <person name="Martinez A.T."/>
            <person name="Grigoriev I.V."/>
        </authorList>
    </citation>
    <scope>NUCLEOTIDE SEQUENCE</scope>
    <source>
        <strain evidence="14">CIRM-BRFM 674</strain>
    </source>
</reference>
<proteinExistence type="inferred from homology"/>
<evidence type="ECO:0000256" key="4">
    <source>
        <dbReference type="ARBA" id="ARBA00016689"/>
    </source>
</evidence>
<dbReference type="SUPFAM" id="SSF46785">
    <property type="entry name" value="Winged helix' DNA-binding domain"/>
    <property type="match status" value="1"/>
</dbReference>
<evidence type="ECO:0000259" key="11">
    <source>
        <dbReference type="Pfam" id="PF05645"/>
    </source>
</evidence>
<evidence type="ECO:0000256" key="10">
    <source>
        <dbReference type="SAM" id="MobiDB-lite"/>
    </source>
</evidence>
<keyword evidence="6 9" id="KW-0804">Transcription</keyword>
<organism evidence="14 15">
    <name type="scientific">Pholiota conissans</name>
    <dbReference type="NCBI Taxonomy" id="109636"/>
    <lineage>
        <taxon>Eukaryota</taxon>
        <taxon>Fungi</taxon>
        <taxon>Dikarya</taxon>
        <taxon>Basidiomycota</taxon>
        <taxon>Agaricomycotina</taxon>
        <taxon>Agaricomycetes</taxon>
        <taxon>Agaricomycetidae</taxon>
        <taxon>Agaricales</taxon>
        <taxon>Agaricineae</taxon>
        <taxon>Strophariaceae</taxon>
        <taxon>Pholiota</taxon>
    </lineage>
</organism>
<dbReference type="InterPro" id="IPR039748">
    <property type="entry name" value="RPC3"/>
</dbReference>
<dbReference type="Pfam" id="PF22536">
    <property type="entry name" value="WHD_POLR3C"/>
    <property type="match status" value="1"/>
</dbReference>
<dbReference type="Gene3D" id="6.10.140.1450">
    <property type="match status" value="1"/>
</dbReference>
<protein>
    <recommendedName>
        <fullName evidence="4 9">DNA-directed RNA polymerase III subunit RPC3</fullName>
        <shortName evidence="9">RNA polymerase III subunit C3</shortName>
    </recommendedName>
</protein>
<dbReference type="Pfam" id="PF08221">
    <property type="entry name" value="HTH_9"/>
    <property type="match status" value="1"/>
</dbReference>
<evidence type="ECO:0000256" key="1">
    <source>
        <dbReference type="ARBA" id="ARBA00004123"/>
    </source>
</evidence>
<feature type="domain" description="RNA polymerase III subunit RPC82-related helix-turn-helix" evidence="12">
    <location>
        <begin position="9"/>
        <end position="63"/>
    </location>
</feature>
<dbReference type="GO" id="GO:0003697">
    <property type="term" value="F:single-stranded DNA binding"/>
    <property type="evidence" value="ECO:0007669"/>
    <property type="project" value="UniProtKB-UniRule"/>
</dbReference>
<dbReference type="Pfam" id="PF05645">
    <property type="entry name" value="RNA_pol_Rpc82"/>
    <property type="match status" value="1"/>
</dbReference>
<accession>A0A9P6CY11</accession>
<dbReference type="InterPro" id="IPR036388">
    <property type="entry name" value="WH-like_DNA-bd_sf"/>
</dbReference>
<gene>
    <name evidence="14" type="ORF">BDN70DRAFT_825237</name>
</gene>
<evidence type="ECO:0000256" key="3">
    <source>
        <dbReference type="ARBA" id="ARBA00011206"/>
    </source>
</evidence>
<evidence type="ECO:0000259" key="12">
    <source>
        <dbReference type="Pfam" id="PF08221"/>
    </source>
</evidence>
<dbReference type="InterPro" id="IPR013197">
    <property type="entry name" value="RNA_pol_III_RPC82-rel_HTH"/>
</dbReference>
<dbReference type="OrthoDB" id="272392at2759"/>
<evidence type="ECO:0000256" key="2">
    <source>
        <dbReference type="ARBA" id="ARBA00006835"/>
    </source>
</evidence>
<evidence type="ECO:0000313" key="15">
    <source>
        <dbReference type="Proteomes" id="UP000807469"/>
    </source>
</evidence>
<comment type="similarity">
    <text evidence="2 9">Belongs to the RNA polymerase beta chain family.</text>
</comment>
<dbReference type="InterPro" id="IPR055207">
    <property type="entry name" value="POLR3C_WHD"/>
</dbReference>